<feature type="domain" description="Heterokaryon incompatibility" evidence="1">
    <location>
        <begin position="23"/>
        <end position="115"/>
    </location>
</feature>
<evidence type="ECO:0000313" key="3">
    <source>
        <dbReference type="EMBL" id="KNB20384.1"/>
    </source>
</evidence>
<name>A0A0J9WAJ6_FUSO4</name>
<accession>A0A0J9WAJ6</accession>
<dbReference type="Pfam" id="PF06985">
    <property type="entry name" value="HET"/>
    <property type="match status" value="1"/>
</dbReference>
<sequence>MRLLNIHNWTLKEFISDNEVPPYAILSHTWDENEVNFQQWESMATSSIMVADINKMEGYQKIKKFGQEAANNGFDWVWVDTCCIDKKSSAELSEAINAMFRWYRNAQVCYVYLQDVLWSTDERTIGERLLPSRWFTRGWTLQELVAPLEVDFYSTDWKKIGTKDDLCGPLSSITGIDEHILKGGDLDSVSVARRMSWASGRNTSRIEDTAYCLLGIFDVNIPLIYGEGRKAFQRLQVAIMNTTHDQSLFAWGNLVTCPAELIDKSQQLGTKPIPWKAPHDRQPLLGLFADSPADFKESADIWPVDHGYAHHHGRRNPPAMVNKGVLINLVIYKEFASVVYWDDPAITQPHNLELAVLLCRFGSKGSKLIGLVLYSWGDDYYSRTNEIVPVDLFVSHMRFKAWTRQRHLLPFRPFQLCNGDILFRRWMSPINTSWVERPNTASGPAWRQRCGDRVLRIERDADGDEEESFMFKISKTKGFAVTFKRTTKSFGPIGPLLIGVSPFTSGGANAIMHKAKGNILVDRVAKHGKPFDNPAYSHIMEQPIATWDIKIEDLPSMYVKVERMPLDSGKGGAVDVVDFIIQADGPLAK</sequence>
<feature type="domain" description="DUF8212" evidence="2">
    <location>
        <begin position="230"/>
        <end position="309"/>
    </location>
</feature>
<dbReference type="PANTHER" id="PTHR10622">
    <property type="entry name" value="HET DOMAIN-CONTAINING PROTEIN"/>
    <property type="match status" value="1"/>
</dbReference>
<reference evidence="3" key="1">
    <citation type="submission" date="2007-04" db="EMBL/GenBank/DDBJ databases">
        <authorList>
            <consortium name="The Broad Institute Genome Sequencing Platform"/>
            <person name="Birren B."/>
            <person name="Lander E."/>
            <person name="Galagan J."/>
            <person name="Nusbaum C."/>
            <person name="Devon K."/>
            <person name="Ma L.-J."/>
            <person name="Jaffe D."/>
            <person name="Butler J."/>
            <person name="Alvarez P."/>
            <person name="Gnerre S."/>
            <person name="Grabherr M."/>
            <person name="Kleber M."/>
            <person name="Mauceli E."/>
            <person name="Brockman W."/>
            <person name="MacCallum I.A."/>
            <person name="Young S."/>
            <person name="LaButti K."/>
            <person name="DeCaprio D."/>
            <person name="Crawford M."/>
            <person name="Koehrsen M."/>
            <person name="Engels R."/>
            <person name="Montgomery P."/>
            <person name="Pearson M."/>
            <person name="Howarth C."/>
            <person name="Larson L."/>
            <person name="White J."/>
            <person name="O'Leary S."/>
            <person name="Kodira C."/>
            <person name="Zeng Q."/>
            <person name="Yandava C."/>
            <person name="Alvarado L."/>
            <person name="Kistler C."/>
            <person name="Shim W.-B."/>
            <person name="Kang S."/>
            <person name="Woloshuk C."/>
        </authorList>
    </citation>
    <scope>NUCLEOTIDE SEQUENCE</scope>
    <source>
        <strain evidence="3">4287</strain>
    </source>
</reference>
<evidence type="ECO:0000313" key="4">
    <source>
        <dbReference type="Proteomes" id="UP000009097"/>
    </source>
</evidence>
<dbReference type="GeneID" id="28958200"/>
<dbReference type="OrthoDB" id="674604at2759"/>
<dbReference type="InterPro" id="IPR058525">
    <property type="entry name" value="DUF8212"/>
</dbReference>
<evidence type="ECO:0000259" key="2">
    <source>
        <dbReference type="Pfam" id="PF26640"/>
    </source>
</evidence>
<dbReference type="EMBL" id="DS231744">
    <property type="protein sequence ID" value="KNB20384.1"/>
    <property type="molecule type" value="Genomic_DNA"/>
</dbReference>
<dbReference type="PANTHER" id="PTHR10622:SF10">
    <property type="entry name" value="HET DOMAIN-CONTAINING PROTEIN"/>
    <property type="match status" value="1"/>
</dbReference>
<proteinExistence type="predicted"/>
<dbReference type="RefSeq" id="XP_018258429.1">
    <property type="nucleotide sequence ID" value="XM_018397443.1"/>
</dbReference>
<dbReference type="Proteomes" id="UP000009097">
    <property type="component" value="Unassembled WGS sequence"/>
</dbReference>
<protein>
    <submittedName>
        <fullName evidence="3">Uncharacterized protein</fullName>
    </submittedName>
</protein>
<dbReference type="Pfam" id="PF26640">
    <property type="entry name" value="DUF8212"/>
    <property type="match status" value="1"/>
</dbReference>
<reference evidence="3" key="2">
    <citation type="journal article" date="2010" name="Nature">
        <title>Comparative genomics reveals mobile pathogenicity chromosomes in Fusarium.</title>
        <authorList>
            <person name="Ma L.J."/>
            <person name="van der Does H.C."/>
            <person name="Borkovich K.A."/>
            <person name="Coleman J.J."/>
            <person name="Daboussi M.J."/>
            <person name="Di Pietro A."/>
            <person name="Dufresne M."/>
            <person name="Freitag M."/>
            <person name="Grabherr M."/>
            <person name="Henrissat B."/>
            <person name="Houterman P.M."/>
            <person name="Kang S."/>
            <person name="Shim W.B."/>
            <person name="Woloshuk C."/>
            <person name="Xie X."/>
            <person name="Xu J.R."/>
            <person name="Antoniw J."/>
            <person name="Baker S.E."/>
            <person name="Bluhm B.H."/>
            <person name="Breakspear A."/>
            <person name="Brown D.W."/>
            <person name="Butchko R.A."/>
            <person name="Chapman S."/>
            <person name="Coulson R."/>
            <person name="Coutinho P.M."/>
            <person name="Danchin E.G."/>
            <person name="Diener A."/>
            <person name="Gale L.R."/>
            <person name="Gardiner D.M."/>
            <person name="Goff S."/>
            <person name="Hammond-Kosack K.E."/>
            <person name="Hilburn K."/>
            <person name="Hua-Van A."/>
            <person name="Jonkers W."/>
            <person name="Kazan K."/>
            <person name="Kodira C.D."/>
            <person name="Koehrsen M."/>
            <person name="Kumar L."/>
            <person name="Lee Y.H."/>
            <person name="Li L."/>
            <person name="Manners J.M."/>
            <person name="Miranda-Saavedra D."/>
            <person name="Mukherjee M."/>
            <person name="Park G."/>
            <person name="Park J."/>
            <person name="Park S.Y."/>
            <person name="Proctor R.H."/>
            <person name="Regev A."/>
            <person name="Ruiz-Roldan M.C."/>
            <person name="Sain D."/>
            <person name="Sakthikumar S."/>
            <person name="Sykes S."/>
            <person name="Schwartz D.C."/>
            <person name="Turgeon B.G."/>
            <person name="Wapinski I."/>
            <person name="Yoder O."/>
            <person name="Young S."/>
            <person name="Zeng Q."/>
            <person name="Zhou S."/>
            <person name="Galagan J."/>
            <person name="Cuomo C.A."/>
            <person name="Kistler H.C."/>
            <person name="Rep M."/>
        </authorList>
    </citation>
    <scope>NUCLEOTIDE SEQUENCE [LARGE SCALE GENOMIC DNA]</scope>
    <source>
        <strain evidence="3">4287</strain>
    </source>
</reference>
<dbReference type="AlphaFoldDB" id="A0A0J9WAJ6"/>
<dbReference type="InterPro" id="IPR010730">
    <property type="entry name" value="HET"/>
</dbReference>
<dbReference type="VEuPathDB" id="FungiDB:FOXG_17438"/>
<gene>
    <name evidence="3" type="ORF">FOXG_17438</name>
</gene>
<organism evidence="3 4">
    <name type="scientific">Fusarium oxysporum f. sp. lycopersici (strain 4287 / CBS 123668 / FGSC 9935 / NRRL 34936)</name>
    <name type="common">Fusarium vascular wilt of tomato</name>
    <dbReference type="NCBI Taxonomy" id="426428"/>
    <lineage>
        <taxon>Eukaryota</taxon>
        <taxon>Fungi</taxon>
        <taxon>Dikarya</taxon>
        <taxon>Ascomycota</taxon>
        <taxon>Pezizomycotina</taxon>
        <taxon>Sordariomycetes</taxon>
        <taxon>Hypocreomycetidae</taxon>
        <taxon>Hypocreales</taxon>
        <taxon>Nectriaceae</taxon>
        <taxon>Fusarium</taxon>
        <taxon>Fusarium oxysporum species complex</taxon>
    </lineage>
</organism>
<dbReference type="KEGG" id="fox:FOXG_17438"/>
<evidence type="ECO:0000259" key="1">
    <source>
        <dbReference type="Pfam" id="PF06985"/>
    </source>
</evidence>